<name>A0A9P3GK97_9APHY</name>
<organism evidence="1 2">
    <name type="scientific">Phanerochaete sordida</name>
    <dbReference type="NCBI Taxonomy" id="48140"/>
    <lineage>
        <taxon>Eukaryota</taxon>
        <taxon>Fungi</taxon>
        <taxon>Dikarya</taxon>
        <taxon>Basidiomycota</taxon>
        <taxon>Agaricomycotina</taxon>
        <taxon>Agaricomycetes</taxon>
        <taxon>Polyporales</taxon>
        <taxon>Phanerochaetaceae</taxon>
        <taxon>Phanerochaete</taxon>
    </lineage>
</organism>
<sequence length="67" mass="7304">MPKAKADHQIYADCMASLKLGVALWDPAPHFDPVRIGDVGYIYLGGFQRLFHASDTVDIEPFGGGRA</sequence>
<keyword evidence="2" id="KW-1185">Reference proteome</keyword>
<evidence type="ECO:0000313" key="2">
    <source>
        <dbReference type="Proteomes" id="UP000703269"/>
    </source>
</evidence>
<proteinExistence type="predicted"/>
<evidence type="ECO:0000313" key="1">
    <source>
        <dbReference type="EMBL" id="GJE96755.1"/>
    </source>
</evidence>
<dbReference type="AlphaFoldDB" id="A0A9P3GK97"/>
<gene>
    <name evidence="1" type="ORF">PsYK624_129610</name>
</gene>
<dbReference type="Proteomes" id="UP000703269">
    <property type="component" value="Unassembled WGS sequence"/>
</dbReference>
<protein>
    <submittedName>
        <fullName evidence="1">Uncharacterized protein</fullName>
    </submittedName>
</protein>
<accession>A0A9P3GK97</accession>
<reference evidence="1 2" key="1">
    <citation type="submission" date="2021-08" db="EMBL/GenBank/DDBJ databases">
        <title>Draft Genome Sequence of Phanerochaete sordida strain YK-624.</title>
        <authorList>
            <person name="Mori T."/>
            <person name="Dohra H."/>
            <person name="Suzuki T."/>
            <person name="Kawagishi H."/>
            <person name="Hirai H."/>
        </authorList>
    </citation>
    <scope>NUCLEOTIDE SEQUENCE [LARGE SCALE GENOMIC DNA]</scope>
    <source>
        <strain evidence="1 2">YK-624</strain>
    </source>
</reference>
<comment type="caution">
    <text evidence="1">The sequence shown here is derived from an EMBL/GenBank/DDBJ whole genome shotgun (WGS) entry which is preliminary data.</text>
</comment>
<dbReference type="EMBL" id="BPQB01000063">
    <property type="protein sequence ID" value="GJE96755.1"/>
    <property type="molecule type" value="Genomic_DNA"/>
</dbReference>
<dbReference type="OrthoDB" id="3222453at2759"/>